<comment type="caution">
    <text evidence="1">The sequence shown here is derived from an EMBL/GenBank/DDBJ whole genome shotgun (WGS) entry which is preliminary data.</text>
</comment>
<protein>
    <submittedName>
        <fullName evidence="1">Uncharacterized protein</fullName>
    </submittedName>
</protein>
<evidence type="ECO:0000313" key="1">
    <source>
        <dbReference type="EMBL" id="EFD6887865.1"/>
    </source>
</evidence>
<name>A0A0J2B6F4_ECOLX</name>
<sequence length="122" mass="14357">MINNKLIEIDNCLSTPSFFDFLKSLNVDSALDSRDEPEFDDCWMSEFNSLDKESFQDDDIEFIDSLREKAFKYSFRVINNSEISSRISDDIEIISKSFVLGKENSWSITHLWSSYKNRKFPE</sequence>
<reference evidence="1 3" key="1">
    <citation type="submission" date="2019-08" db="EMBL/GenBank/DDBJ databases">
        <authorList>
            <consortium name="NARMS: The National Antimicrobial Resistance Monitoring System"/>
        </authorList>
    </citation>
    <scope>NUCLEOTIDE SEQUENCE [LARGE SCALE GENOMIC DNA]</scope>
    <source>
        <strain evidence="1 3">19MD07CB01-EC</strain>
        <strain evidence="2 4">CVM N19EC0130</strain>
    </source>
</reference>
<dbReference type="RefSeq" id="WP_000609380.1">
    <property type="nucleotide sequence ID" value="NZ_AP017610.1"/>
</dbReference>
<accession>A0A0J2B6F4</accession>
<evidence type="ECO:0000313" key="3">
    <source>
        <dbReference type="Proteomes" id="UP000531962"/>
    </source>
</evidence>
<evidence type="ECO:0000313" key="4">
    <source>
        <dbReference type="Proteomes" id="UP000543424"/>
    </source>
</evidence>
<dbReference type="Proteomes" id="UP000543424">
    <property type="component" value="Unassembled WGS sequence"/>
</dbReference>
<proteinExistence type="predicted"/>
<dbReference type="EMBL" id="AASKVF010000104">
    <property type="protein sequence ID" value="EFD6887865.1"/>
    <property type="molecule type" value="Genomic_DNA"/>
</dbReference>
<organism evidence="1 3">
    <name type="scientific">Escherichia coli</name>
    <dbReference type="NCBI Taxonomy" id="562"/>
    <lineage>
        <taxon>Bacteria</taxon>
        <taxon>Pseudomonadati</taxon>
        <taxon>Pseudomonadota</taxon>
        <taxon>Gammaproteobacteria</taxon>
        <taxon>Enterobacterales</taxon>
        <taxon>Enterobacteriaceae</taxon>
        <taxon>Escherichia</taxon>
    </lineage>
</organism>
<dbReference type="EMBL" id="AASWBF010000087">
    <property type="protein sequence ID" value="EFH4963506.1"/>
    <property type="molecule type" value="Genomic_DNA"/>
</dbReference>
<dbReference type="Proteomes" id="UP000531962">
    <property type="component" value="Unassembled WGS sequence"/>
</dbReference>
<dbReference type="AlphaFoldDB" id="A0A0J2B6F4"/>
<evidence type="ECO:0000313" key="2">
    <source>
        <dbReference type="EMBL" id="EFH4963506.1"/>
    </source>
</evidence>
<gene>
    <name evidence="2" type="ORF">F9413_24010</name>
    <name evidence="1" type="ORF">FZU14_27725</name>
</gene>